<evidence type="ECO:0000313" key="2">
    <source>
        <dbReference type="Proteomes" id="UP000637002"/>
    </source>
</evidence>
<organism evidence="1 2">
    <name type="scientific">Chelatococcus reniformis</name>
    <dbReference type="NCBI Taxonomy" id="1494448"/>
    <lineage>
        <taxon>Bacteria</taxon>
        <taxon>Pseudomonadati</taxon>
        <taxon>Pseudomonadota</taxon>
        <taxon>Alphaproteobacteria</taxon>
        <taxon>Hyphomicrobiales</taxon>
        <taxon>Chelatococcaceae</taxon>
        <taxon>Chelatococcus</taxon>
    </lineage>
</organism>
<dbReference type="SUPFAM" id="SSF55331">
    <property type="entry name" value="Tautomerase/MIF"/>
    <property type="match status" value="1"/>
</dbReference>
<reference evidence="1" key="1">
    <citation type="journal article" date="2014" name="Int. J. Syst. Evol. Microbiol.">
        <title>Complete genome sequence of Corynebacterium casei LMG S-19264T (=DSM 44701T), isolated from a smear-ripened cheese.</title>
        <authorList>
            <consortium name="US DOE Joint Genome Institute (JGI-PGF)"/>
            <person name="Walter F."/>
            <person name="Albersmeier A."/>
            <person name="Kalinowski J."/>
            <person name="Ruckert C."/>
        </authorList>
    </citation>
    <scope>NUCLEOTIDE SEQUENCE</scope>
    <source>
        <strain evidence="1">CGMCC 1.12919</strain>
    </source>
</reference>
<dbReference type="AlphaFoldDB" id="A0A916UKY1"/>
<dbReference type="Proteomes" id="UP000637002">
    <property type="component" value="Unassembled WGS sequence"/>
</dbReference>
<gene>
    <name evidence="1" type="ORF">GCM10010994_38120</name>
</gene>
<keyword evidence="2" id="KW-1185">Reference proteome</keyword>
<name>A0A916UKY1_9HYPH</name>
<protein>
    <submittedName>
        <fullName evidence="1">Uncharacterized protein</fullName>
    </submittedName>
</protein>
<proteinExistence type="predicted"/>
<dbReference type="RefSeq" id="WP_188610776.1">
    <property type="nucleotide sequence ID" value="NZ_BMGG01000007.1"/>
</dbReference>
<dbReference type="EMBL" id="BMGG01000007">
    <property type="protein sequence ID" value="GGC76118.1"/>
    <property type="molecule type" value="Genomic_DNA"/>
</dbReference>
<dbReference type="InterPro" id="IPR014347">
    <property type="entry name" value="Tautomerase/MIF_sf"/>
</dbReference>
<dbReference type="Gene3D" id="3.30.429.10">
    <property type="entry name" value="Macrophage Migration Inhibitory Factor"/>
    <property type="match status" value="1"/>
</dbReference>
<reference evidence="1" key="2">
    <citation type="submission" date="2020-09" db="EMBL/GenBank/DDBJ databases">
        <authorList>
            <person name="Sun Q."/>
            <person name="Zhou Y."/>
        </authorList>
    </citation>
    <scope>NUCLEOTIDE SEQUENCE</scope>
    <source>
        <strain evidence="1">CGMCC 1.12919</strain>
    </source>
</reference>
<evidence type="ECO:0000313" key="1">
    <source>
        <dbReference type="EMBL" id="GGC76118.1"/>
    </source>
</evidence>
<sequence length="120" mass="12717">MATYTIQIPGGQLSDKRKAALPEAVKDAHATTTGAPRELTQATVLEIASACFWLHGTPLECHQIFVHGFVASDAEHSHGPVLREAVASAVANAADYERGSVVVTISEVSPDKMRPGSPNR</sequence>
<comment type="caution">
    <text evidence="1">The sequence shown here is derived from an EMBL/GenBank/DDBJ whole genome shotgun (WGS) entry which is preliminary data.</text>
</comment>
<accession>A0A916UKY1</accession>